<organism evidence="2 3">
    <name type="scientific">Plasmodium vivax North Korean</name>
    <dbReference type="NCBI Taxonomy" id="1035514"/>
    <lineage>
        <taxon>Eukaryota</taxon>
        <taxon>Sar</taxon>
        <taxon>Alveolata</taxon>
        <taxon>Apicomplexa</taxon>
        <taxon>Aconoidasida</taxon>
        <taxon>Haemosporida</taxon>
        <taxon>Plasmodiidae</taxon>
        <taxon>Plasmodium</taxon>
        <taxon>Plasmodium (Plasmodium)</taxon>
    </lineage>
</organism>
<keyword evidence="1" id="KW-0812">Transmembrane</keyword>
<protein>
    <recommendedName>
        <fullName evidence="4">Fam-l protein</fullName>
    </recommendedName>
</protein>
<dbReference type="Pfam" id="PF12420">
    <property type="entry name" value="DUF3671"/>
    <property type="match status" value="1"/>
</dbReference>
<keyword evidence="1" id="KW-1133">Transmembrane helix</keyword>
<dbReference type="AlphaFoldDB" id="A0A0J9U0Y9"/>
<evidence type="ECO:0000256" key="1">
    <source>
        <dbReference type="SAM" id="Phobius"/>
    </source>
</evidence>
<evidence type="ECO:0000313" key="3">
    <source>
        <dbReference type="Proteomes" id="UP000053239"/>
    </source>
</evidence>
<reference evidence="2 3" key="1">
    <citation type="submission" date="2011-09" db="EMBL/GenBank/DDBJ databases">
        <title>The Genome Sequence of Plasmodium vivax North Korean.</title>
        <authorList>
            <consortium name="The Broad Institute Genome Sequencing Platform"/>
            <consortium name="The Broad Institute Genome Sequencing Center for Infectious Disease"/>
            <person name="Neafsey D."/>
            <person name="Carlton J."/>
            <person name="Barnwell J."/>
            <person name="Collins W."/>
            <person name="Escalante A."/>
            <person name="Mullikin J."/>
            <person name="Saul A."/>
            <person name="Guigo R."/>
            <person name="Camara F."/>
            <person name="Young S.K."/>
            <person name="Zeng Q."/>
            <person name="Gargeya S."/>
            <person name="Fitzgerald M."/>
            <person name="Haas B."/>
            <person name="Abouelleil A."/>
            <person name="Alvarado L."/>
            <person name="Arachchi H.M."/>
            <person name="Berlin A."/>
            <person name="Brown A."/>
            <person name="Chapman S.B."/>
            <person name="Chen Z."/>
            <person name="Dunbar C."/>
            <person name="Freedman E."/>
            <person name="Gearin G."/>
            <person name="Gellesch M."/>
            <person name="Goldberg J."/>
            <person name="Griggs A."/>
            <person name="Gujja S."/>
            <person name="Heiman D."/>
            <person name="Howarth C."/>
            <person name="Larson L."/>
            <person name="Lui A."/>
            <person name="MacDonald P.J.P."/>
            <person name="Montmayeur A."/>
            <person name="Murphy C."/>
            <person name="Neiman D."/>
            <person name="Pearson M."/>
            <person name="Priest M."/>
            <person name="Roberts A."/>
            <person name="Saif S."/>
            <person name="Shea T."/>
            <person name="Shenoy N."/>
            <person name="Sisk P."/>
            <person name="Stolte C."/>
            <person name="Sykes S."/>
            <person name="Wortman J."/>
            <person name="Nusbaum C."/>
            <person name="Birren B."/>
        </authorList>
    </citation>
    <scope>NUCLEOTIDE SEQUENCE [LARGE SCALE GENOMIC DNA]</scope>
    <source>
        <strain evidence="2 3">North Korean</strain>
    </source>
</reference>
<evidence type="ECO:0008006" key="4">
    <source>
        <dbReference type="Google" id="ProtNLM"/>
    </source>
</evidence>
<gene>
    <name evidence="2" type="ORF">PVNG_05967</name>
</gene>
<dbReference type="EMBL" id="KQ235247">
    <property type="protein sequence ID" value="KNA01602.1"/>
    <property type="molecule type" value="Genomic_DNA"/>
</dbReference>
<accession>A0A0J9U0Y9</accession>
<dbReference type="Proteomes" id="UP000053239">
    <property type="component" value="Unassembled WGS sequence"/>
</dbReference>
<feature type="transmembrane region" description="Helical" evidence="1">
    <location>
        <begin position="177"/>
        <end position="196"/>
    </location>
</feature>
<name>A0A0J9U0Y9_PLAVI</name>
<proteinExistence type="predicted"/>
<feature type="transmembrane region" description="Helical" evidence="1">
    <location>
        <begin position="108"/>
        <end position="129"/>
    </location>
</feature>
<keyword evidence="1" id="KW-0472">Membrane</keyword>
<dbReference type="InterPro" id="IPR022139">
    <property type="entry name" value="Fam-L/Fam-M-like_plasmodium"/>
</dbReference>
<sequence>MNINFNRLLARHELKSELGYSSMREKISDHSVVGKKKIIPNQMSINSQLRGKRLNYIDIYIKDYEKRYRKKKGISKLDCYCEKKVFEKIHNLYEFGKNLQNKKRSKKYVIVLTLILFIPAAGLIFPILFGSKNLWNGTIDYCLHDGHKNAANSHSGCSRYDLTDSKYILESFGEANYVIFSIIDVFYMLLFIYILIKVIKYKRLRSGR</sequence>
<evidence type="ECO:0000313" key="2">
    <source>
        <dbReference type="EMBL" id="KNA01602.1"/>
    </source>
</evidence>